<gene>
    <name evidence="1" type="ORF">CYMTET_50872</name>
</gene>
<reference evidence="1 2" key="1">
    <citation type="journal article" date="2015" name="Genome Biol. Evol.">
        <title>Comparative Genomics of a Bacterivorous Green Alga Reveals Evolutionary Causalities and Consequences of Phago-Mixotrophic Mode of Nutrition.</title>
        <authorList>
            <person name="Burns J.A."/>
            <person name="Paasch A."/>
            <person name="Narechania A."/>
            <person name="Kim E."/>
        </authorList>
    </citation>
    <scope>NUCLEOTIDE SEQUENCE [LARGE SCALE GENOMIC DNA]</scope>
    <source>
        <strain evidence="1 2">PLY_AMNH</strain>
    </source>
</reference>
<dbReference type="Proteomes" id="UP001190700">
    <property type="component" value="Unassembled WGS sequence"/>
</dbReference>
<evidence type="ECO:0000313" key="1">
    <source>
        <dbReference type="EMBL" id="KAK3239178.1"/>
    </source>
</evidence>
<sequence>GRADCPHGPDVPPGAMGVQYFKRGRNVKGLSSSFRKATPKGMDVLINDDSMTEHNQWLDALGDLPNVLLVHSPNIHEIRGYNRLGKLTNAELVGFMQDDDNTENPGWMQSAAELFKSFPKMALLGGRAGRMDTGKVMEVKGKRKIPGYMPGPLWQNDGPKYGWKFTRMTEMDPRSGVPFTYVYKVNASPLVVKRSVFLQLGMFHKGYSCLGMSGISFDFEYSVRNWKYGHRVGLFYSSFSDFDNSRSSGTWKSVNAVKNRMVTWRRNNLMIYYMYPNFHHRVGTQLPVEANKETRLTKISCSMKRNPTFKCKV</sequence>
<comment type="caution">
    <text evidence="1">The sequence shown here is derived from an EMBL/GenBank/DDBJ whole genome shotgun (WGS) entry which is preliminary data.</text>
</comment>
<dbReference type="SUPFAM" id="SSF53448">
    <property type="entry name" value="Nucleotide-diphospho-sugar transferases"/>
    <property type="match status" value="1"/>
</dbReference>
<feature type="non-terminal residue" evidence="1">
    <location>
        <position position="1"/>
    </location>
</feature>
<dbReference type="InterPro" id="IPR029044">
    <property type="entry name" value="Nucleotide-diphossugar_trans"/>
</dbReference>
<evidence type="ECO:0000313" key="2">
    <source>
        <dbReference type="Proteomes" id="UP001190700"/>
    </source>
</evidence>
<protein>
    <submittedName>
        <fullName evidence="1">Uncharacterized protein</fullName>
    </submittedName>
</protein>
<organism evidence="1 2">
    <name type="scientific">Cymbomonas tetramitiformis</name>
    <dbReference type="NCBI Taxonomy" id="36881"/>
    <lineage>
        <taxon>Eukaryota</taxon>
        <taxon>Viridiplantae</taxon>
        <taxon>Chlorophyta</taxon>
        <taxon>Pyramimonadophyceae</taxon>
        <taxon>Pyramimonadales</taxon>
        <taxon>Pyramimonadaceae</taxon>
        <taxon>Cymbomonas</taxon>
    </lineage>
</organism>
<dbReference type="Gene3D" id="3.90.550.10">
    <property type="entry name" value="Spore Coat Polysaccharide Biosynthesis Protein SpsA, Chain A"/>
    <property type="match status" value="1"/>
</dbReference>
<keyword evidence="2" id="KW-1185">Reference proteome</keyword>
<dbReference type="EMBL" id="LGRX02034001">
    <property type="protein sequence ID" value="KAK3239178.1"/>
    <property type="molecule type" value="Genomic_DNA"/>
</dbReference>
<proteinExistence type="predicted"/>
<name>A0AAE0BND7_9CHLO</name>
<accession>A0AAE0BND7</accession>
<dbReference type="AlphaFoldDB" id="A0AAE0BND7"/>